<dbReference type="GO" id="GO:0042602">
    <property type="term" value="F:riboflavin reductase (NADPH) activity"/>
    <property type="evidence" value="ECO:0007669"/>
    <property type="project" value="TreeGrafter"/>
</dbReference>
<proteinExistence type="inferred from homology"/>
<dbReference type="Gene3D" id="2.30.110.10">
    <property type="entry name" value="Electron Transport, Fmn-binding Protein, Chain A"/>
    <property type="match status" value="1"/>
</dbReference>
<feature type="domain" description="Flavin reductase like" evidence="3">
    <location>
        <begin position="40"/>
        <end position="180"/>
    </location>
</feature>
<accession>A0A6B8W8L8</accession>
<dbReference type="GO" id="GO:0036382">
    <property type="term" value="F:flavin reductase (NADH) activity"/>
    <property type="evidence" value="ECO:0007669"/>
    <property type="project" value="UniProtKB-EC"/>
</dbReference>
<dbReference type="EMBL" id="CP046453">
    <property type="protein sequence ID" value="QGU03368.1"/>
    <property type="molecule type" value="Genomic_DNA"/>
</dbReference>
<dbReference type="GO" id="GO:0010181">
    <property type="term" value="F:FMN binding"/>
    <property type="evidence" value="ECO:0007669"/>
    <property type="project" value="InterPro"/>
</dbReference>
<evidence type="ECO:0000256" key="1">
    <source>
        <dbReference type="ARBA" id="ARBA00008898"/>
    </source>
</evidence>
<organism evidence="4 5">
    <name type="scientific">Corynebacterium comes</name>
    <dbReference type="NCBI Taxonomy" id="2675218"/>
    <lineage>
        <taxon>Bacteria</taxon>
        <taxon>Bacillati</taxon>
        <taxon>Actinomycetota</taxon>
        <taxon>Actinomycetes</taxon>
        <taxon>Mycobacteriales</taxon>
        <taxon>Corynebacteriaceae</taxon>
        <taxon>Corynebacterium</taxon>
    </lineage>
</organism>
<name>A0A6B8W8L8_9CORY</name>
<evidence type="ECO:0000259" key="3">
    <source>
        <dbReference type="SMART" id="SM00903"/>
    </source>
</evidence>
<evidence type="ECO:0000313" key="4">
    <source>
        <dbReference type="EMBL" id="QGU03368.1"/>
    </source>
</evidence>
<dbReference type="InterPro" id="IPR050268">
    <property type="entry name" value="NADH-dep_flavin_reductase"/>
</dbReference>
<dbReference type="InterPro" id="IPR002563">
    <property type="entry name" value="Flavin_Rdtase-like_dom"/>
</dbReference>
<protein>
    <submittedName>
        <fullName evidence="4">NADH-dependent flavin reductase</fullName>
        <ecNumber evidence="4">1.5.1.36</ecNumber>
    </submittedName>
</protein>
<comment type="similarity">
    <text evidence="1">Belongs to the non-flavoprotein flavin reductase family.</text>
</comment>
<dbReference type="SUPFAM" id="SSF50475">
    <property type="entry name" value="FMN-binding split barrel"/>
    <property type="match status" value="1"/>
</dbReference>
<dbReference type="PANTHER" id="PTHR30466:SF1">
    <property type="entry name" value="FMN REDUCTASE (NADH) RUTF"/>
    <property type="match status" value="1"/>
</dbReference>
<dbReference type="SMART" id="SM00903">
    <property type="entry name" value="Flavin_Reduct"/>
    <property type="match status" value="1"/>
</dbReference>
<reference evidence="4 5" key="1">
    <citation type="journal article" date="2021" name="Int. J. Syst. Evol. Microbiol.">
        <title>Classification of three corynebacterial strains isolated from a small paddock in North Rhine-Westphalia: proposal of &lt;i&gt;Corynebacterium kalinowskii&lt;/i&gt; sp. nov., &lt;i&gt;Corynebacterium comes&lt;/i&gt; sp. nov. and &lt;i&gt;Corynebacterium occultum&lt;/i&gt; sp. nov.</title>
        <authorList>
            <person name="Schaffert L."/>
            <person name="Ruwe M."/>
            <person name="Milse J."/>
            <person name="Hanuschka K."/>
            <person name="Ortseifen V."/>
            <person name="Droste J."/>
            <person name="Brandt D."/>
            <person name="Schl L."/>
            <person name="Kutter Y."/>
            <person name="Vinke S."/>
            <person name="Vieh P."/>
            <person name="Jacob L."/>
            <person name="L N.C."/>
            <person name="Schulte-Berndt E."/>
            <person name="Hain C."/>
            <person name="Linder M."/>
            <person name="Schmidt P."/>
            <person name="Wollenschl L."/>
            <person name="Luttermann T."/>
            <person name="Thieme E."/>
            <person name="Hassa J."/>
            <person name="Haak M."/>
            <person name="Wittchen M."/>
            <person name="Mentz A."/>
            <person name="Persicke M."/>
            <person name="Busche T."/>
            <person name="R C."/>
        </authorList>
    </citation>
    <scope>NUCLEOTIDE SEQUENCE [LARGE SCALE GENOMIC DNA]</scope>
    <source>
        <strain evidence="4 5">2019</strain>
    </source>
</reference>
<dbReference type="PANTHER" id="PTHR30466">
    <property type="entry name" value="FLAVIN REDUCTASE"/>
    <property type="match status" value="1"/>
</dbReference>
<dbReference type="KEGG" id="ccoe:CETAM_00375"/>
<dbReference type="Proteomes" id="UP000425178">
    <property type="component" value="Chromosome"/>
</dbReference>
<dbReference type="InterPro" id="IPR012349">
    <property type="entry name" value="Split_barrel_FMN-bd"/>
</dbReference>
<keyword evidence="2 4" id="KW-0560">Oxidoreductase</keyword>
<dbReference type="RefSeq" id="WP_156226562.1">
    <property type="nucleotide sequence ID" value="NZ_CP046453.1"/>
</dbReference>
<gene>
    <name evidence="4" type="primary">nphA2</name>
    <name evidence="4" type="ORF">CETAM_00375</name>
</gene>
<evidence type="ECO:0000256" key="2">
    <source>
        <dbReference type="ARBA" id="ARBA00023002"/>
    </source>
</evidence>
<evidence type="ECO:0000313" key="5">
    <source>
        <dbReference type="Proteomes" id="UP000425178"/>
    </source>
</evidence>
<dbReference type="EC" id="1.5.1.36" evidence="4"/>
<dbReference type="Pfam" id="PF01613">
    <property type="entry name" value="Flavin_Reduct"/>
    <property type="match status" value="1"/>
</dbReference>
<keyword evidence="5" id="KW-1185">Reference proteome</keyword>
<sequence>MTVPTIWSREIHEPISEATTLTSEEAIPMQHDPRQLRNTLGNFATGVTVITYESEGAYYGVTVNSFTSVSMDPPLVLVSLMRSSRALTYLMERPFAVNILGADQLPTALQFAGKPQDGHQIEWVTDETAPRLNGSLAYFQCTPWAGHDGGDHILVLGKVLSYGQRDDEDPLVFYRGQWKELAEVAADDK</sequence>
<dbReference type="AlphaFoldDB" id="A0A6B8W8L8"/>